<comment type="cofactor">
    <cofactor evidence="1">
        <name>Zn(2+)</name>
        <dbReference type="ChEBI" id="CHEBI:29105"/>
    </cofactor>
</comment>
<keyword evidence="6" id="KW-0479">Metal-binding</keyword>
<reference evidence="14 15" key="1">
    <citation type="submission" date="2017-06" db="EMBL/GenBank/DDBJ databases">
        <title>Genome sequencing of cyanobaciteial culture collection at National Institute for Environmental Studies (NIES).</title>
        <authorList>
            <person name="Hirose Y."/>
            <person name="Shimura Y."/>
            <person name="Fujisawa T."/>
            <person name="Nakamura Y."/>
            <person name="Kawachi M."/>
        </authorList>
    </citation>
    <scope>NUCLEOTIDE SEQUENCE [LARGE SCALE GENOMIC DNA]</scope>
    <source>
        <strain evidence="14 15">NIES-267</strain>
    </source>
</reference>
<evidence type="ECO:0000256" key="12">
    <source>
        <dbReference type="SAM" id="Phobius"/>
    </source>
</evidence>
<organism evidence="14 15">
    <name type="scientific">Calothrix parasitica NIES-267</name>
    <dbReference type="NCBI Taxonomy" id="1973488"/>
    <lineage>
        <taxon>Bacteria</taxon>
        <taxon>Bacillati</taxon>
        <taxon>Cyanobacteriota</taxon>
        <taxon>Cyanophyceae</taxon>
        <taxon>Nostocales</taxon>
        <taxon>Calotrichaceae</taxon>
        <taxon>Calothrix</taxon>
    </lineage>
</organism>
<proteinExistence type="inferred from homology"/>
<dbReference type="PANTHER" id="PTHR39188:SF3">
    <property type="entry name" value="STAGE IV SPORULATION PROTEIN FB"/>
    <property type="match status" value="1"/>
</dbReference>
<keyword evidence="8" id="KW-0862">Zinc</keyword>
<evidence type="ECO:0000256" key="3">
    <source>
        <dbReference type="ARBA" id="ARBA00007931"/>
    </source>
</evidence>
<feature type="transmembrane region" description="Helical" evidence="12">
    <location>
        <begin position="423"/>
        <end position="451"/>
    </location>
</feature>
<feature type="transmembrane region" description="Helical" evidence="12">
    <location>
        <begin position="529"/>
        <end position="550"/>
    </location>
</feature>
<comment type="similarity">
    <text evidence="3">Belongs to the peptidase M50B family.</text>
</comment>
<keyword evidence="9 12" id="KW-1133">Transmembrane helix</keyword>
<evidence type="ECO:0000313" key="14">
    <source>
        <dbReference type="EMBL" id="BAY86432.1"/>
    </source>
</evidence>
<keyword evidence="15" id="KW-1185">Reference proteome</keyword>
<keyword evidence="7" id="KW-0378">Hydrolase</keyword>
<feature type="domain" description="Peptidase M50" evidence="13">
    <location>
        <begin position="377"/>
        <end position="415"/>
    </location>
</feature>
<dbReference type="Pfam" id="PF02163">
    <property type="entry name" value="Peptidase_M50"/>
    <property type="match status" value="2"/>
</dbReference>
<evidence type="ECO:0000256" key="9">
    <source>
        <dbReference type="ARBA" id="ARBA00022989"/>
    </source>
</evidence>
<evidence type="ECO:0000256" key="1">
    <source>
        <dbReference type="ARBA" id="ARBA00001947"/>
    </source>
</evidence>
<evidence type="ECO:0000256" key="10">
    <source>
        <dbReference type="ARBA" id="ARBA00023049"/>
    </source>
</evidence>
<evidence type="ECO:0000256" key="5">
    <source>
        <dbReference type="ARBA" id="ARBA00022692"/>
    </source>
</evidence>
<keyword evidence="10" id="KW-0482">Metalloprotease</keyword>
<feature type="transmembrane region" description="Helical" evidence="12">
    <location>
        <begin position="279"/>
        <end position="310"/>
    </location>
</feature>
<dbReference type="EMBL" id="AP018227">
    <property type="protein sequence ID" value="BAY86432.1"/>
    <property type="molecule type" value="Genomic_DNA"/>
</dbReference>
<evidence type="ECO:0000256" key="8">
    <source>
        <dbReference type="ARBA" id="ARBA00022833"/>
    </source>
</evidence>
<feature type="transmembrane region" description="Helical" evidence="12">
    <location>
        <begin position="385"/>
        <end position="403"/>
    </location>
</feature>
<feature type="transmembrane region" description="Helical" evidence="12">
    <location>
        <begin position="6"/>
        <end position="27"/>
    </location>
</feature>
<evidence type="ECO:0000256" key="2">
    <source>
        <dbReference type="ARBA" id="ARBA00004141"/>
    </source>
</evidence>
<accession>A0A1Z4LYZ3</accession>
<dbReference type="Proteomes" id="UP000218418">
    <property type="component" value="Chromosome"/>
</dbReference>
<evidence type="ECO:0000256" key="4">
    <source>
        <dbReference type="ARBA" id="ARBA00022670"/>
    </source>
</evidence>
<evidence type="ECO:0000313" key="15">
    <source>
        <dbReference type="Proteomes" id="UP000218418"/>
    </source>
</evidence>
<comment type="subcellular location">
    <subcellularLocation>
        <location evidence="2">Membrane</location>
        <topology evidence="2">Multi-pass membrane protein</topology>
    </subcellularLocation>
</comment>
<dbReference type="GO" id="GO:0008237">
    <property type="term" value="F:metallopeptidase activity"/>
    <property type="evidence" value="ECO:0007669"/>
    <property type="project" value="UniProtKB-KW"/>
</dbReference>
<dbReference type="GO" id="GO:0006508">
    <property type="term" value="P:proteolysis"/>
    <property type="evidence" value="ECO:0007669"/>
    <property type="project" value="UniProtKB-KW"/>
</dbReference>
<evidence type="ECO:0000256" key="11">
    <source>
        <dbReference type="ARBA" id="ARBA00023136"/>
    </source>
</evidence>
<dbReference type="AlphaFoldDB" id="A0A1Z4LYZ3"/>
<evidence type="ECO:0000259" key="13">
    <source>
        <dbReference type="Pfam" id="PF02163"/>
    </source>
</evidence>
<feature type="transmembrane region" description="Helical" evidence="12">
    <location>
        <begin position="354"/>
        <end position="373"/>
    </location>
</feature>
<evidence type="ECO:0000256" key="6">
    <source>
        <dbReference type="ARBA" id="ARBA00022723"/>
    </source>
</evidence>
<dbReference type="GO" id="GO:0016020">
    <property type="term" value="C:membrane"/>
    <property type="evidence" value="ECO:0007669"/>
    <property type="project" value="UniProtKB-SubCell"/>
</dbReference>
<dbReference type="PANTHER" id="PTHR39188">
    <property type="entry name" value="MEMBRANE-ASSOCIATED ZINC METALLOPROTEASE M50B"/>
    <property type="match status" value="1"/>
</dbReference>
<gene>
    <name evidence="14" type="ORF">NIES267_59400</name>
</gene>
<dbReference type="InterPro" id="IPR008915">
    <property type="entry name" value="Peptidase_M50"/>
</dbReference>
<dbReference type="CDD" id="cd06160">
    <property type="entry name" value="S2P-M50_like_2"/>
    <property type="match status" value="1"/>
</dbReference>
<keyword evidence="4" id="KW-0645">Protease</keyword>
<dbReference type="OrthoDB" id="166377at2"/>
<keyword evidence="11 12" id="KW-0472">Membrane</keyword>
<dbReference type="GO" id="GO:0046872">
    <property type="term" value="F:metal ion binding"/>
    <property type="evidence" value="ECO:0007669"/>
    <property type="project" value="UniProtKB-KW"/>
</dbReference>
<sequence length="572" mass="66364">MQYLLYPVVIYALLVAVSYIITFLQLCKVTLQYPNYQIQTVENIPAYLQKLFLIPIQELQEFGFKSCCYLRVKPMLKVYPDVAWEVLLYNEAYNCYAKVGIRHPIEPVHLFEIEFYTFFKDKTCLVTTNGKGNTAIGKIPFFIMQDYYTAETSLQWQFHQDRFAKLRSKKIPKLLSPEALTEALQIYFQHYLNCLIKSKYVLPVPRKRLFRLNRRLALKLTQQNISENNKSAGIIKQRREEAKNNSKISIEIPIELEVEGFQRMERLQRGLIDRKLRPWLIFASFVLFVITSTNYFSTQTLIIFIAVLMLHEGGHLLAMKLCGYQDCSFLFLPFLGAVATARKDDATITQKFCVSLAGPMPGLIIGLVLAIIFKDAGYSSWIKQTSWILICLNLFNLLPIYPLDGGQIVNILLFSRFPYSDVFLKAFGAIIISILGIAHPALFLLTIPLAFNLVHSYRAAQINSKLQKSFRKNPPQNQDKINQENIIYSLFKYLKEFDYHHLPFNSRYFLVKNLIERYHCFYSKRITKVILATVYSASLLFGILGSWQTILPNKIVNKPTDYVRIQQEIVDK</sequence>
<name>A0A1Z4LYZ3_9CYAN</name>
<feature type="domain" description="Peptidase M50" evidence="13">
    <location>
        <begin position="300"/>
        <end position="373"/>
    </location>
</feature>
<protein>
    <submittedName>
        <fullName evidence="14">Peptidase M50</fullName>
    </submittedName>
</protein>
<keyword evidence="5 12" id="KW-0812">Transmembrane</keyword>
<evidence type="ECO:0000256" key="7">
    <source>
        <dbReference type="ARBA" id="ARBA00022801"/>
    </source>
</evidence>